<dbReference type="EMBL" id="PIUM01000027">
    <property type="protein sequence ID" value="PKU22802.1"/>
    <property type="molecule type" value="Genomic_DNA"/>
</dbReference>
<evidence type="ECO:0000256" key="1">
    <source>
        <dbReference type="ARBA" id="ARBA00001926"/>
    </source>
</evidence>
<dbReference type="Pfam" id="PF14537">
    <property type="entry name" value="Cytochrom_c3_2"/>
    <property type="match status" value="1"/>
</dbReference>
<protein>
    <recommendedName>
        <fullName evidence="9">Tetrahaem cytochrome domain-containing protein</fullName>
    </recommendedName>
</protein>
<evidence type="ECO:0000256" key="4">
    <source>
        <dbReference type="ARBA" id="ARBA00022617"/>
    </source>
</evidence>
<evidence type="ECO:0000256" key="8">
    <source>
        <dbReference type="SAM" id="MobiDB-lite"/>
    </source>
</evidence>
<dbReference type="Gene3D" id="1.10.1130.10">
    <property type="entry name" value="Flavocytochrome C3, Chain A"/>
    <property type="match status" value="1"/>
</dbReference>
<dbReference type="GO" id="GO:0030313">
    <property type="term" value="C:cell envelope"/>
    <property type="evidence" value="ECO:0007669"/>
    <property type="project" value="UniProtKB-SubCell"/>
</dbReference>
<keyword evidence="3" id="KW-0813">Transport</keyword>
<dbReference type="AlphaFoldDB" id="A0A2N3PQZ3"/>
<evidence type="ECO:0000313" key="10">
    <source>
        <dbReference type="EMBL" id="PKU22802.1"/>
    </source>
</evidence>
<proteinExistence type="predicted"/>
<feature type="region of interest" description="Disordered" evidence="8">
    <location>
        <begin position="1"/>
        <end position="29"/>
    </location>
</feature>
<reference evidence="11" key="1">
    <citation type="submission" date="2017-12" db="EMBL/GenBank/DDBJ databases">
        <title>Draft genome sequence of Telmatospirillum siberiense 26-4b1T, an acidotolerant peatland alphaproteobacterium potentially involved in sulfur cycling.</title>
        <authorList>
            <person name="Hausmann B."/>
            <person name="Pjevac P."/>
            <person name="Schreck K."/>
            <person name="Herbold C.W."/>
            <person name="Daims H."/>
            <person name="Wagner M."/>
            <person name="Pester M."/>
            <person name="Loy A."/>
        </authorList>
    </citation>
    <scope>NUCLEOTIDE SEQUENCE [LARGE SCALE GENOMIC DNA]</scope>
    <source>
        <strain evidence="11">26-4b1</strain>
    </source>
</reference>
<evidence type="ECO:0000259" key="9">
    <source>
        <dbReference type="Pfam" id="PF14537"/>
    </source>
</evidence>
<keyword evidence="5" id="KW-0479">Metal-binding</keyword>
<evidence type="ECO:0000256" key="5">
    <source>
        <dbReference type="ARBA" id="ARBA00022723"/>
    </source>
</evidence>
<feature type="domain" description="Tetrahaem cytochrome" evidence="9">
    <location>
        <begin position="34"/>
        <end position="108"/>
    </location>
</feature>
<dbReference type="InterPro" id="IPR036280">
    <property type="entry name" value="Multihaem_cyt_sf"/>
</dbReference>
<keyword evidence="6" id="KW-0249">Electron transport</keyword>
<comment type="caution">
    <text evidence="10">The sequence shown here is derived from an EMBL/GenBank/DDBJ whole genome shotgun (WGS) entry which is preliminary data.</text>
</comment>
<dbReference type="SUPFAM" id="SSF48695">
    <property type="entry name" value="Multiheme cytochromes"/>
    <property type="match status" value="1"/>
</dbReference>
<feature type="compositionally biased region" description="Low complexity" evidence="8">
    <location>
        <begin position="7"/>
        <end position="22"/>
    </location>
</feature>
<evidence type="ECO:0000256" key="3">
    <source>
        <dbReference type="ARBA" id="ARBA00022448"/>
    </source>
</evidence>
<evidence type="ECO:0000256" key="6">
    <source>
        <dbReference type="ARBA" id="ARBA00022982"/>
    </source>
</evidence>
<name>A0A2N3PQZ3_9PROT</name>
<evidence type="ECO:0000256" key="7">
    <source>
        <dbReference type="ARBA" id="ARBA00023004"/>
    </source>
</evidence>
<evidence type="ECO:0000313" key="11">
    <source>
        <dbReference type="Proteomes" id="UP000233293"/>
    </source>
</evidence>
<keyword evidence="11" id="KW-1185">Reference proteome</keyword>
<keyword evidence="4" id="KW-0349">Heme</keyword>
<dbReference type="GO" id="GO:0046872">
    <property type="term" value="F:metal ion binding"/>
    <property type="evidence" value="ECO:0007669"/>
    <property type="project" value="UniProtKB-KW"/>
</dbReference>
<sequence length="114" mass="11919">MANTVLAQTAPSADAQPAQPAVPGGGHGFLIDKHVAHHVKCAACHAEKPPAEAPATATCVSCHQDVVSTKGPQPNPHYAHHGRLGDVPCESCHHVHKESVVACNTCHNFDMKTP</sequence>
<gene>
    <name evidence="10" type="ORF">CWS72_20155</name>
</gene>
<evidence type="ECO:0000256" key="2">
    <source>
        <dbReference type="ARBA" id="ARBA00004196"/>
    </source>
</evidence>
<keyword evidence="7" id="KW-0408">Iron</keyword>
<accession>A0A2N3PQZ3</accession>
<comment type="cofactor">
    <cofactor evidence="1">
        <name>heme c</name>
        <dbReference type="ChEBI" id="CHEBI:61717"/>
    </cofactor>
</comment>
<comment type="subcellular location">
    <subcellularLocation>
        <location evidence="2">Cell envelope</location>
    </subcellularLocation>
</comment>
<dbReference type="Proteomes" id="UP000233293">
    <property type="component" value="Unassembled WGS sequence"/>
</dbReference>
<organism evidence="10 11">
    <name type="scientific">Telmatospirillum siberiense</name>
    <dbReference type="NCBI Taxonomy" id="382514"/>
    <lineage>
        <taxon>Bacteria</taxon>
        <taxon>Pseudomonadati</taxon>
        <taxon>Pseudomonadota</taxon>
        <taxon>Alphaproteobacteria</taxon>
        <taxon>Rhodospirillales</taxon>
        <taxon>Rhodospirillaceae</taxon>
        <taxon>Telmatospirillum</taxon>
    </lineage>
</organism>
<dbReference type="InterPro" id="IPR012286">
    <property type="entry name" value="Tetrahaem_cytochrome"/>
</dbReference>